<evidence type="ECO:0000313" key="2">
    <source>
        <dbReference type="EMBL" id="RAV22823.1"/>
    </source>
</evidence>
<dbReference type="Proteomes" id="UP000250369">
    <property type="component" value="Unassembled WGS sequence"/>
</dbReference>
<dbReference type="Gene3D" id="3.40.50.720">
    <property type="entry name" value="NAD(P)-binding Rossmann-like Domain"/>
    <property type="match status" value="1"/>
</dbReference>
<dbReference type="SUPFAM" id="SSF55347">
    <property type="entry name" value="Glyceraldehyde-3-phosphate dehydrogenase-like, C-terminal domain"/>
    <property type="match status" value="1"/>
</dbReference>
<dbReference type="SUPFAM" id="SSF51735">
    <property type="entry name" value="NAD(P)-binding Rossmann-fold domains"/>
    <property type="match status" value="1"/>
</dbReference>
<dbReference type="EMBL" id="QMFB01000001">
    <property type="protein sequence ID" value="RAV22823.1"/>
    <property type="molecule type" value="Genomic_DNA"/>
</dbReference>
<name>A0A329MWD2_9BACL</name>
<dbReference type="Pfam" id="PF01408">
    <property type="entry name" value="GFO_IDH_MocA"/>
    <property type="match status" value="1"/>
</dbReference>
<dbReference type="GO" id="GO:0000166">
    <property type="term" value="F:nucleotide binding"/>
    <property type="evidence" value="ECO:0007669"/>
    <property type="project" value="InterPro"/>
</dbReference>
<dbReference type="PANTHER" id="PTHR43377:SF1">
    <property type="entry name" value="BILIVERDIN REDUCTASE A"/>
    <property type="match status" value="1"/>
</dbReference>
<dbReference type="PANTHER" id="PTHR43377">
    <property type="entry name" value="BILIVERDIN REDUCTASE A"/>
    <property type="match status" value="1"/>
</dbReference>
<dbReference type="InterPro" id="IPR051450">
    <property type="entry name" value="Gfo/Idh/MocA_Oxidoreductases"/>
</dbReference>
<feature type="domain" description="Gfo/Idh/MocA-like oxidoreductase N-terminal" evidence="1">
    <location>
        <begin position="30"/>
        <end position="159"/>
    </location>
</feature>
<dbReference type="Gene3D" id="3.30.360.10">
    <property type="entry name" value="Dihydrodipicolinate Reductase, domain 2"/>
    <property type="match status" value="1"/>
</dbReference>
<dbReference type="AlphaFoldDB" id="A0A329MWD2"/>
<dbReference type="InterPro" id="IPR036291">
    <property type="entry name" value="NAD(P)-bd_dom_sf"/>
</dbReference>
<comment type="caution">
    <text evidence="2">The sequence shown here is derived from an EMBL/GenBank/DDBJ whole genome shotgun (WGS) entry which is preliminary data.</text>
</comment>
<accession>A0A329MWD2</accession>
<reference evidence="2 3" key="1">
    <citation type="journal article" date="2009" name="Int. J. Syst. Evol. Microbiol.">
        <title>Paenibacillus contaminans sp. nov., isolated from a contaminated laboratory plate.</title>
        <authorList>
            <person name="Chou J.H."/>
            <person name="Lee J.H."/>
            <person name="Lin M.C."/>
            <person name="Chang P.S."/>
            <person name="Arun A.B."/>
            <person name="Young C.C."/>
            <person name="Chen W.M."/>
        </authorList>
    </citation>
    <scope>NUCLEOTIDE SEQUENCE [LARGE SCALE GENOMIC DNA]</scope>
    <source>
        <strain evidence="2 3">CKOBP-6</strain>
    </source>
</reference>
<proteinExistence type="predicted"/>
<protein>
    <recommendedName>
        <fullName evidence="1">Gfo/Idh/MocA-like oxidoreductase N-terminal domain-containing protein</fullName>
    </recommendedName>
</protein>
<evidence type="ECO:0000259" key="1">
    <source>
        <dbReference type="Pfam" id="PF01408"/>
    </source>
</evidence>
<evidence type="ECO:0000313" key="3">
    <source>
        <dbReference type="Proteomes" id="UP000250369"/>
    </source>
</evidence>
<sequence length="360" mass="40648">MILMNTIDPRKWRVFRPFCQENEGEVMYQAAIIGLGNIGLQFDIPRKAMPQSHALAYMLNPDIELAAGVGVRQEQGDKLAQIAPNAKFYTALPAMLQNHKLDIVSICTPSHVRSEVLKAVLENSEAKVIFLEKPVAVSLREAEQIAAMLDRHRNRTVLVNLSRRWSEGAAQIREAVRSGRYGKLKKVHLRYTRGIYNYGSHLFDLVRFTAGAMEQVRVLEQVPTNLDDREDWTYSFTFRMQGGATGYAEAFDDRDFLIFEMDLYLEHGKIEMLNTGDEIRFYTTERHAMLNGFRNLVMEKAETGLLSKSSNIQNAAAHIVEVLRDGAAPISSIEDGIYPMVVAEALLKSRRNGGAEVNVR</sequence>
<keyword evidence="3" id="KW-1185">Reference proteome</keyword>
<organism evidence="2 3">
    <name type="scientific">Paenibacillus contaminans</name>
    <dbReference type="NCBI Taxonomy" id="450362"/>
    <lineage>
        <taxon>Bacteria</taxon>
        <taxon>Bacillati</taxon>
        <taxon>Bacillota</taxon>
        <taxon>Bacilli</taxon>
        <taxon>Bacillales</taxon>
        <taxon>Paenibacillaceae</taxon>
        <taxon>Paenibacillus</taxon>
    </lineage>
</organism>
<dbReference type="InterPro" id="IPR000683">
    <property type="entry name" value="Gfo/Idh/MocA-like_OxRdtase_N"/>
</dbReference>
<gene>
    <name evidence="2" type="ORF">DQG23_01035</name>
</gene>